<dbReference type="RefSeq" id="WP_118308681.1">
    <property type="nucleotide sequence ID" value="NZ_CAXSKM010000028.1"/>
</dbReference>
<proteinExistence type="predicted"/>
<accession>A0AAP2N7L8</accession>
<evidence type="ECO:0000313" key="2">
    <source>
        <dbReference type="Proteomes" id="UP000758576"/>
    </source>
</evidence>
<name>A0AAP2N7L8_PHOVU</name>
<gene>
    <name evidence="1" type="ORF">KSX14_17900</name>
</gene>
<sequence length="71" mass="8110">MKNIDIQELSIGTKVYWHDPAGETSGIYEILIMPDIEEMTNEKLEYDDLILLIGDGFGKAEVFISELDILY</sequence>
<reference evidence="1" key="1">
    <citation type="submission" date="2021-06" db="EMBL/GenBank/DDBJ databases">
        <title>Collection of gut derived symbiotic bacterial strains cultured from healthy donors.</title>
        <authorList>
            <person name="Lin H."/>
            <person name="Littmann E."/>
            <person name="Pamer E.G."/>
        </authorList>
    </citation>
    <scope>NUCLEOTIDE SEQUENCE</scope>
    <source>
        <strain evidence="1">MSK.19.85</strain>
    </source>
</reference>
<comment type="caution">
    <text evidence="1">The sequence shown here is derived from an EMBL/GenBank/DDBJ whole genome shotgun (WGS) entry which is preliminary data.</text>
</comment>
<evidence type="ECO:0000313" key="1">
    <source>
        <dbReference type="EMBL" id="MBV3490464.1"/>
    </source>
</evidence>
<dbReference type="EMBL" id="JAHOGA010000058">
    <property type="protein sequence ID" value="MBV3490464.1"/>
    <property type="molecule type" value="Genomic_DNA"/>
</dbReference>
<dbReference type="AlphaFoldDB" id="A0AAP2N7L8"/>
<organism evidence="1 2">
    <name type="scientific">Phocaeicola vulgatus</name>
    <name type="common">Bacteroides vulgatus</name>
    <dbReference type="NCBI Taxonomy" id="821"/>
    <lineage>
        <taxon>Bacteria</taxon>
        <taxon>Pseudomonadati</taxon>
        <taxon>Bacteroidota</taxon>
        <taxon>Bacteroidia</taxon>
        <taxon>Bacteroidales</taxon>
        <taxon>Bacteroidaceae</taxon>
        <taxon>Phocaeicola</taxon>
    </lineage>
</organism>
<protein>
    <submittedName>
        <fullName evidence="1">Uncharacterized protein</fullName>
    </submittedName>
</protein>
<dbReference type="Proteomes" id="UP000758576">
    <property type="component" value="Unassembled WGS sequence"/>
</dbReference>